<keyword evidence="6" id="KW-1003">Cell membrane</keyword>
<evidence type="ECO:0000256" key="15">
    <source>
        <dbReference type="ARBA" id="ARBA00043832"/>
    </source>
</evidence>
<evidence type="ECO:0000256" key="6">
    <source>
        <dbReference type="ARBA" id="ARBA00022475"/>
    </source>
</evidence>
<comment type="catalytic activity">
    <reaction evidence="13">
        <text>1D-myo-inositol 1,2,4,5,6-pentakisphosphate + H2O = 1D-myo-inositol 1,2,5,6-tetrakisphosphate + phosphate</text>
        <dbReference type="Rhea" id="RHEA:77115"/>
        <dbReference type="ChEBI" id="CHEBI:15377"/>
        <dbReference type="ChEBI" id="CHEBI:43474"/>
        <dbReference type="ChEBI" id="CHEBI:57798"/>
        <dbReference type="ChEBI" id="CHEBI:195535"/>
        <dbReference type="EC" id="3.1.3.62"/>
    </reaction>
    <physiologicalReaction direction="left-to-right" evidence="13">
        <dbReference type="Rhea" id="RHEA:77116"/>
    </physiologicalReaction>
</comment>
<evidence type="ECO:0000256" key="17">
    <source>
        <dbReference type="SAM" id="SignalP"/>
    </source>
</evidence>
<comment type="subcellular location">
    <subcellularLocation>
        <location evidence="1">Cell membrane</location>
    </subcellularLocation>
</comment>
<feature type="disulfide bond" evidence="16">
    <location>
        <begin position="254"/>
        <end position="269"/>
    </location>
</feature>
<comment type="caution">
    <text evidence="18">The sequence shown here is derived from an EMBL/GenBank/DDBJ whole genome shotgun (WGS) entry which is preliminary data.</text>
</comment>
<feature type="signal peptide" evidence="17">
    <location>
        <begin position="1"/>
        <end position="19"/>
    </location>
</feature>
<dbReference type="SUPFAM" id="SSF53254">
    <property type="entry name" value="Phosphoglycerate mutase-like"/>
    <property type="match status" value="1"/>
</dbReference>
<reference evidence="18 19" key="1">
    <citation type="submission" date="2023-11" db="EMBL/GenBank/DDBJ databases">
        <authorList>
            <person name="Hedman E."/>
            <person name="Englund M."/>
            <person name="Stromberg M."/>
            <person name="Nyberg Akerstrom W."/>
            <person name="Nylinder S."/>
            <person name="Jareborg N."/>
            <person name="Kallberg Y."/>
            <person name="Kronander E."/>
        </authorList>
    </citation>
    <scope>NUCLEOTIDE SEQUENCE [LARGE SCALE GENOMIC DNA]</scope>
</reference>
<proteinExistence type="inferred from homology"/>
<dbReference type="PANTHER" id="PTHR20963">
    <property type="entry name" value="MULTIPLE INOSITOL POLYPHOSPHATE PHOSPHATASE-RELATED"/>
    <property type="match status" value="1"/>
</dbReference>
<evidence type="ECO:0000256" key="13">
    <source>
        <dbReference type="ARBA" id="ARBA00043671"/>
    </source>
</evidence>
<keyword evidence="8" id="KW-0378">Hydrolase</keyword>
<dbReference type="Pfam" id="PF00328">
    <property type="entry name" value="His_Phos_2"/>
    <property type="match status" value="1"/>
</dbReference>
<evidence type="ECO:0000256" key="12">
    <source>
        <dbReference type="ARBA" id="ARBA00043668"/>
    </source>
</evidence>
<evidence type="ECO:0000256" key="5">
    <source>
        <dbReference type="ARBA" id="ARBA00018097"/>
    </source>
</evidence>
<sequence>MKIIAILSIVLTVIKLSISNCYWSENCHYKYISSKTPYQFVRGDIRDSIVKLKGCEPISIWGLFRHGKRYPSKSYGGKMEDALAIRDYIISSYEKGRSSLCAQDIENLKNWVIDKKMFSEPRSLTTEGYEEMLGIGKRFKQAFPALLESLEKGSNTIRPAFGIWIENSAKAFVKGLGSNNVHIEKALSDSDVMAPYLTCGKYQMDVLHNQNVFSEAEKYKFNPDYLAAKDRIQRRSGIDYILTDTNVTALYDLCRHTWSGSENKLSPWCALFTKDDLQILEYIEDLKAYYKSGYGAPKSEVFGNIPLGDLFNNFRRTKDGGKKKITAYFTHATMLEMVYTSLGLFKDSKPLSSANRERERKWRSSFMAAFGVNFVAVLNRCVDNEVSDYAVVFYLNEEPIRSICADGICTWKEFEDKFSPFLNTTIDFCEFRSEPY</sequence>
<accession>A0AAV1M997</accession>
<dbReference type="EC" id="3.1.3.62" evidence="4"/>
<evidence type="ECO:0000256" key="1">
    <source>
        <dbReference type="ARBA" id="ARBA00004236"/>
    </source>
</evidence>
<comment type="catalytic activity">
    <reaction evidence="15">
        <text>(2R)-2,3-bisphosphoglycerate + H2O = (2R)-2-phosphoglycerate + phosphate</text>
        <dbReference type="Rhea" id="RHEA:27381"/>
        <dbReference type="ChEBI" id="CHEBI:15377"/>
        <dbReference type="ChEBI" id="CHEBI:43474"/>
        <dbReference type="ChEBI" id="CHEBI:58248"/>
        <dbReference type="ChEBI" id="CHEBI:58289"/>
        <dbReference type="EC" id="3.1.3.80"/>
    </reaction>
    <physiologicalReaction direction="left-to-right" evidence="15">
        <dbReference type="Rhea" id="RHEA:27382"/>
    </physiologicalReaction>
</comment>
<evidence type="ECO:0000256" key="14">
    <source>
        <dbReference type="ARBA" id="ARBA00043691"/>
    </source>
</evidence>
<comment type="catalytic activity">
    <reaction evidence="12">
        <text>1D-myo-inositol 1,2,5,6-tetrakisphosphate + H2O = 1D-myo-inositol 1,2,6-trisphosphate + phosphate</text>
        <dbReference type="Rhea" id="RHEA:77119"/>
        <dbReference type="ChEBI" id="CHEBI:15377"/>
        <dbReference type="ChEBI" id="CHEBI:43474"/>
        <dbReference type="ChEBI" id="CHEBI:195535"/>
        <dbReference type="ChEBI" id="CHEBI:195537"/>
        <dbReference type="EC" id="3.1.3.62"/>
    </reaction>
    <physiologicalReaction direction="left-to-right" evidence="12">
        <dbReference type="Rhea" id="RHEA:77120"/>
    </physiologicalReaction>
</comment>
<evidence type="ECO:0000256" key="11">
    <source>
        <dbReference type="ARBA" id="ARBA00031642"/>
    </source>
</evidence>
<dbReference type="Gene3D" id="3.40.50.1240">
    <property type="entry name" value="Phosphoglycerate mutase-like"/>
    <property type="match status" value="1"/>
</dbReference>
<dbReference type="EMBL" id="CAVLGL010000159">
    <property type="protein sequence ID" value="CAK1604303.1"/>
    <property type="molecule type" value="Genomic_DNA"/>
</dbReference>
<name>A0AAV1M997_9NEOP</name>
<gene>
    <name evidence="18" type="ORF">PARMNEM_LOCUS22536</name>
</gene>
<evidence type="ECO:0000256" key="4">
    <source>
        <dbReference type="ARBA" id="ARBA00013040"/>
    </source>
</evidence>
<dbReference type="CDD" id="cd07061">
    <property type="entry name" value="HP_HAP_like"/>
    <property type="match status" value="1"/>
</dbReference>
<evidence type="ECO:0000256" key="9">
    <source>
        <dbReference type="ARBA" id="ARBA00023136"/>
    </source>
</evidence>
<evidence type="ECO:0000256" key="10">
    <source>
        <dbReference type="ARBA" id="ARBA00023180"/>
    </source>
</evidence>
<dbReference type="GO" id="GO:0003993">
    <property type="term" value="F:acid phosphatase activity"/>
    <property type="evidence" value="ECO:0007669"/>
    <property type="project" value="TreeGrafter"/>
</dbReference>
<evidence type="ECO:0000256" key="16">
    <source>
        <dbReference type="PIRSR" id="PIRSR000894-2"/>
    </source>
</evidence>
<dbReference type="PIRSF" id="PIRSF000894">
    <property type="entry name" value="Acid_phosphatase"/>
    <property type="match status" value="1"/>
</dbReference>
<dbReference type="InterPro" id="IPR000560">
    <property type="entry name" value="His_Pase_clade-2"/>
</dbReference>
<organism evidence="18 19">
    <name type="scientific">Parnassius mnemosyne</name>
    <name type="common">clouded apollo</name>
    <dbReference type="NCBI Taxonomy" id="213953"/>
    <lineage>
        <taxon>Eukaryota</taxon>
        <taxon>Metazoa</taxon>
        <taxon>Ecdysozoa</taxon>
        <taxon>Arthropoda</taxon>
        <taxon>Hexapoda</taxon>
        <taxon>Insecta</taxon>
        <taxon>Pterygota</taxon>
        <taxon>Neoptera</taxon>
        <taxon>Endopterygota</taxon>
        <taxon>Lepidoptera</taxon>
        <taxon>Glossata</taxon>
        <taxon>Ditrysia</taxon>
        <taxon>Papilionoidea</taxon>
        <taxon>Papilionidae</taxon>
        <taxon>Parnassiinae</taxon>
        <taxon>Parnassini</taxon>
        <taxon>Parnassius</taxon>
        <taxon>Driopa</taxon>
    </lineage>
</organism>
<evidence type="ECO:0000313" key="19">
    <source>
        <dbReference type="Proteomes" id="UP001314205"/>
    </source>
</evidence>
<dbReference type="InterPro" id="IPR016274">
    <property type="entry name" value="Histidine_acid_Pase_euk"/>
</dbReference>
<dbReference type="GO" id="GO:0034417">
    <property type="term" value="F:bisphosphoglycerate 3-phosphatase activity"/>
    <property type="evidence" value="ECO:0007669"/>
    <property type="project" value="UniProtKB-EC"/>
</dbReference>
<keyword evidence="16" id="KW-1015">Disulfide bond</keyword>
<evidence type="ECO:0000256" key="8">
    <source>
        <dbReference type="ARBA" id="ARBA00022801"/>
    </source>
</evidence>
<dbReference type="EC" id="3.1.3.80" evidence="3"/>
<comment type="similarity">
    <text evidence="2">Belongs to the histidine acid phosphatase family. MINPP1 subfamily.</text>
</comment>
<dbReference type="AlphaFoldDB" id="A0AAV1M997"/>
<feature type="chain" id="PRO_5043807825" description="Multiple inositol polyphosphate phosphatase 1" evidence="17">
    <location>
        <begin position="20"/>
        <end position="436"/>
    </location>
</feature>
<comment type="catalytic activity">
    <reaction evidence="14">
        <text>1D-myo-inositol hexakisphosphate + H2O = 1D-myo-inositol 1,2,4,5,6-pentakisphosphate + phosphate</text>
        <dbReference type="Rhea" id="RHEA:16989"/>
        <dbReference type="ChEBI" id="CHEBI:15377"/>
        <dbReference type="ChEBI" id="CHEBI:43474"/>
        <dbReference type="ChEBI" id="CHEBI:57798"/>
        <dbReference type="ChEBI" id="CHEBI:58130"/>
        <dbReference type="EC" id="3.1.3.62"/>
    </reaction>
    <physiologicalReaction direction="left-to-right" evidence="14">
        <dbReference type="Rhea" id="RHEA:16990"/>
    </physiologicalReaction>
</comment>
<keyword evidence="9" id="KW-0472">Membrane</keyword>
<dbReference type="InterPro" id="IPR029033">
    <property type="entry name" value="His_PPase_superfam"/>
</dbReference>
<dbReference type="Proteomes" id="UP001314205">
    <property type="component" value="Unassembled WGS sequence"/>
</dbReference>
<evidence type="ECO:0000313" key="18">
    <source>
        <dbReference type="EMBL" id="CAK1604303.1"/>
    </source>
</evidence>
<protein>
    <recommendedName>
        <fullName evidence="5">Multiple inositol polyphosphate phosphatase 1</fullName>
        <ecNumber evidence="4">3.1.3.62</ecNumber>
        <ecNumber evidence="3">3.1.3.80</ecNumber>
    </recommendedName>
    <alternativeName>
        <fullName evidence="11">2,3-bisphosphoglycerate 3-phosphatase</fullName>
    </alternativeName>
</protein>
<dbReference type="PANTHER" id="PTHR20963:SF8">
    <property type="entry name" value="MULTIPLE INOSITOL POLYPHOSPHATE PHOSPHATASE 1"/>
    <property type="match status" value="1"/>
</dbReference>
<keyword evidence="10" id="KW-0325">Glycoprotein</keyword>
<dbReference type="GO" id="GO:0005886">
    <property type="term" value="C:plasma membrane"/>
    <property type="evidence" value="ECO:0007669"/>
    <property type="project" value="UniProtKB-SubCell"/>
</dbReference>
<evidence type="ECO:0000256" key="7">
    <source>
        <dbReference type="ARBA" id="ARBA00022729"/>
    </source>
</evidence>
<keyword evidence="7 17" id="KW-0732">Signal</keyword>
<keyword evidence="19" id="KW-1185">Reference proteome</keyword>
<evidence type="ECO:0000256" key="3">
    <source>
        <dbReference type="ARBA" id="ARBA00012976"/>
    </source>
</evidence>
<dbReference type="GO" id="GO:0052745">
    <property type="term" value="F:inositol phosphate phosphatase activity"/>
    <property type="evidence" value="ECO:0007669"/>
    <property type="project" value="TreeGrafter"/>
</dbReference>
<evidence type="ECO:0000256" key="2">
    <source>
        <dbReference type="ARBA" id="ARBA00008422"/>
    </source>
</evidence>